<dbReference type="AlphaFoldDB" id="A0A4C1ZF70"/>
<protein>
    <submittedName>
        <fullName evidence="1">Uncharacterized protein</fullName>
    </submittedName>
</protein>
<sequence length="96" mass="10466">MGNSASKVDVCARQGAAVRWVFRVVGTVSPTQVEHPLRSRVAARALSPGPRNLDTNPCSNIISDQSIENDNQKIYDSIVGRSISSFLFVSPFMKES</sequence>
<accession>A0A4C1ZF70</accession>
<name>A0A4C1ZF70_EUMVA</name>
<dbReference type="EMBL" id="BGZK01001723">
    <property type="protein sequence ID" value="GBP85225.1"/>
    <property type="molecule type" value="Genomic_DNA"/>
</dbReference>
<proteinExistence type="predicted"/>
<dbReference type="Proteomes" id="UP000299102">
    <property type="component" value="Unassembled WGS sequence"/>
</dbReference>
<evidence type="ECO:0000313" key="2">
    <source>
        <dbReference type="Proteomes" id="UP000299102"/>
    </source>
</evidence>
<evidence type="ECO:0000313" key="1">
    <source>
        <dbReference type="EMBL" id="GBP85225.1"/>
    </source>
</evidence>
<organism evidence="1 2">
    <name type="scientific">Eumeta variegata</name>
    <name type="common">Bagworm moth</name>
    <name type="synonym">Eumeta japonica</name>
    <dbReference type="NCBI Taxonomy" id="151549"/>
    <lineage>
        <taxon>Eukaryota</taxon>
        <taxon>Metazoa</taxon>
        <taxon>Ecdysozoa</taxon>
        <taxon>Arthropoda</taxon>
        <taxon>Hexapoda</taxon>
        <taxon>Insecta</taxon>
        <taxon>Pterygota</taxon>
        <taxon>Neoptera</taxon>
        <taxon>Endopterygota</taxon>
        <taxon>Lepidoptera</taxon>
        <taxon>Glossata</taxon>
        <taxon>Ditrysia</taxon>
        <taxon>Tineoidea</taxon>
        <taxon>Psychidae</taxon>
        <taxon>Oiketicinae</taxon>
        <taxon>Eumeta</taxon>
    </lineage>
</organism>
<comment type="caution">
    <text evidence="1">The sequence shown here is derived from an EMBL/GenBank/DDBJ whole genome shotgun (WGS) entry which is preliminary data.</text>
</comment>
<keyword evidence="2" id="KW-1185">Reference proteome</keyword>
<reference evidence="1 2" key="1">
    <citation type="journal article" date="2019" name="Commun. Biol.">
        <title>The bagworm genome reveals a unique fibroin gene that provides high tensile strength.</title>
        <authorList>
            <person name="Kono N."/>
            <person name="Nakamura H."/>
            <person name="Ohtoshi R."/>
            <person name="Tomita M."/>
            <person name="Numata K."/>
            <person name="Arakawa K."/>
        </authorList>
    </citation>
    <scope>NUCLEOTIDE SEQUENCE [LARGE SCALE GENOMIC DNA]</scope>
</reference>
<gene>
    <name evidence="1" type="ORF">EVAR_55702_1</name>
</gene>